<feature type="chain" id="PRO_5010980291" evidence="2">
    <location>
        <begin position="25"/>
        <end position="484"/>
    </location>
</feature>
<dbReference type="EMBL" id="KB096590">
    <property type="protein sequence ID" value="ESO03798.1"/>
    <property type="molecule type" value="Genomic_DNA"/>
</dbReference>
<evidence type="ECO:0000313" key="4">
    <source>
        <dbReference type="EnsemblMetazoa" id="HelroP173501"/>
    </source>
</evidence>
<feature type="signal peptide" evidence="2">
    <location>
        <begin position="1"/>
        <end position="24"/>
    </location>
</feature>
<proteinExistence type="predicted"/>
<feature type="compositionally biased region" description="Low complexity" evidence="1">
    <location>
        <begin position="265"/>
        <end position="282"/>
    </location>
</feature>
<evidence type="ECO:0000313" key="3">
    <source>
        <dbReference type="EMBL" id="ESO03798.1"/>
    </source>
</evidence>
<dbReference type="InParanoid" id="T1F6W6"/>
<dbReference type="STRING" id="6412.T1F6W6"/>
<keyword evidence="2" id="KW-0732">Signal</keyword>
<dbReference type="EMBL" id="AMQM01004561">
    <property type="status" value="NOT_ANNOTATED_CDS"/>
    <property type="molecule type" value="Genomic_DNA"/>
</dbReference>
<dbReference type="RefSeq" id="XP_009018355.1">
    <property type="nucleotide sequence ID" value="XM_009020107.1"/>
</dbReference>
<dbReference type="HOGENOM" id="CLU_564165_0_0_1"/>
<evidence type="ECO:0000256" key="2">
    <source>
        <dbReference type="SAM" id="SignalP"/>
    </source>
</evidence>
<evidence type="ECO:0000313" key="5">
    <source>
        <dbReference type="Proteomes" id="UP000015101"/>
    </source>
</evidence>
<dbReference type="GeneID" id="20204565"/>
<accession>T1F6W6</accession>
<name>T1F6W6_HELRO</name>
<reference evidence="5" key="1">
    <citation type="submission" date="2012-12" db="EMBL/GenBank/DDBJ databases">
        <authorList>
            <person name="Hellsten U."/>
            <person name="Grimwood J."/>
            <person name="Chapman J.A."/>
            <person name="Shapiro H."/>
            <person name="Aerts A."/>
            <person name="Otillar R.P."/>
            <person name="Terry A.Y."/>
            <person name="Boore J.L."/>
            <person name="Simakov O."/>
            <person name="Marletaz F."/>
            <person name="Cho S.-J."/>
            <person name="Edsinger-Gonzales E."/>
            <person name="Havlak P."/>
            <person name="Kuo D.-H."/>
            <person name="Larsson T."/>
            <person name="Lv J."/>
            <person name="Arendt D."/>
            <person name="Savage R."/>
            <person name="Osoegawa K."/>
            <person name="de Jong P."/>
            <person name="Lindberg D.R."/>
            <person name="Seaver E.C."/>
            <person name="Weisblat D.A."/>
            <person name="Putnam N.H."/>
            <person name="Grigoriev I.V."/>
            <person name="Rokhsar D.S."/>
        </authorList>
    </citation>
    <scope>NUCLEOTIDE SEQUENCE</scope>
</reference>
<dbReference type="Proteomes" id="UP000015101">
    <property type="component" value="Unassembled WGS sequence"/>
</dbReference>
<organism evidence="4 5">
    <name type="scientific">Helobdella robusta</name>
    <name type="common">Californian leech</name>
    <dbReference type="NCBI Taxonomy" id="6412"/>
    <lineage>
        <taxon>Eukaryota</taxon>
        <taxon>Metazoa</taxon>
        <taxon>Spiralia</taxon>
        <taxon>Lophotrochozoa</taxon>
        <taxon>Annelida</taxon>
        <taxon>Clitellata</taxon>
        <taxon>Hirudinea</taxon>
        <taxon>Rhynchobdellida</taxon>
        <taxon>Glossiphoniidae</taxon>
        <taxon>Helobdella</taxon>
    </lineage>
</organism>
<evidence type="ECO:0000256" key="1">
    <source>
        <dbReference type="SAM" id="MobiDB-lite"/>
    </source>
</evidence>
<dbReference type="GO" id="GO:0004402">
    <property type="term" value="F:histone acetyltransferase activity"/>
    <property type="evidence" value="ECO:0000318"/>
    <property type="project" value="GO_Central"/>
</dbReference>
<reference evidence="4" key="3">
    <citation type="submission" date="2015-06" db="UniProtKB">
        <authorList>
            <consortium name="EnsemblMetazoa"/>
        </authorList>
    </citation>
    <scope>IDENTIFICATION</scope>
</reference>
<dbReference type="CTD" id="20204565"/>
<feature type="region of interest" description="Disordered" evidence="1">
    <location>
        <begin position="229"/>
        <end position="294"/>
    </location>
</feature>
<protein>
    <submittedName>
        <fullName evidence="3 4">Uncharacterized protein</fullName>
    </submittedName>
</protein>
<dbReference type="KEGG" id="hro:HELRODRAFT_173501"/>
<keyword evidence="5" id="KW-1185">Reference proteome</keyword>
<reference evidence="3 5" key="2">
    <citation type="journal article" date="2013" name="Nature">
        <title>Insights into bilaterian evolution from three spiralian genomes.</title>
        <authorList>
            <person name="Simakov O."/>
            <person name="Marletaz F."/>
            <person name="Cho S.J."/>
            <person name="Edsinger-Gonzales E."/>
            <person name="Havlak P."/>
            <person name="Hellsten U."/>
            <person name="Kuo D.H."/>
            <person name="Larsson T."/>
            <person name="Lv J."/>
            <person name="Arendt D."/>
            <person name="Savage R."/>
            <person name="Osoegawa K."/>
            <person name="de Jong P."/>
            <person name="Grimwood J."/>
            <person name="Chapman J.A."/>
            <person name="Shapiro H."/>
            <person name="Aerts A."/>
            <person name="Otillar R.P."/>
            <person name="Terry A.Y."/>
            <person name="Boore J.L."/>
            <person name="Grigoriev I.V."/>
            <person name="Lindberg D.R."/>
            <person name="Seaver E.C."/>
            <person name="Weisblat D.A."/>
            <person name="Putnam N.H."/>
            <person name="Rokhsar D.S."/>
        </authorList>
    </citation>
    <scope>NUCLEOTIDE SEQUENCE</scope>
</reference>
<sequence length="484" mass="53080">MIFPLLIRISMLVTVHGWISSTSALEFVIEKPKSNTATTTPITTTTTAAAATTTTATTTTITTTTTTNTITATTTATTNTRTTKNYAPLTANAEAFPAATPTSTAAATDPTNIGSNFNVAEIIVGLVKNDTVSSESKVTTLTTNTNGDGLQASEMSNDNNIIDIVIDYDSNNINNDHTTYIINDINDNTTYIINDINDNIAYINDIKRERDNNDDDDDVLNFYQNDEAMMIGSGDKPHNISGRPDDDDDDIGDDYGGNSVENHNNDNNNNDDNNNNNNNNNDDNNDSNRNDDKDVDVFHEKDGIVYDYEMGSLPSSSSSFSSSAEHSILNVVDGDSSEYWDSIIGDDEDDGEGDGEVERSDDGMVISSRKEHFTQFDFLSLIELGRHIRPDLIGYTMSLDGIPAYEFLFKKETIIYQTPSKMRLKYIPVPFDLHLSISPNTDSDGQIMGITQFEGNSRVVKFGVNYKSFSQNTGTLSVLYSGYL</sequence>
<dbReference type="AlphaFoldDB" id="T1F6W6"/>
<dbReference type="EnsemblMetazoa" id="HelroT173501">
    <property type="protein sequence ID" value="HelroP173501"/>
    <property type="gene ID" value="HelroG173501"/>
</dbReference>
<gene>
    <name evidence="4" type="primary">20204565</name>
    <name evidence="3" type="ORF">HELRODRAFT_173501</name>
</gene>